<evidence type="ECO:0000313" key="3">
    <source>
        <dbReference type="Proteomes" id="UP001558632"/>
    </source>
</evidence>
<dbReference type="EMBL" id="JBEUSY010000170">
    <property type="protein sequence ID" value="KAL1243377.1"/>
    <property type="molecule type" value="Genomic_DNA"/>
</dbReference>
<reference evidence="2 3" key="1">
    <citation type="submission" date="2024-07" db="EMBL/GenBank/DDBJ databases">
        <title>Enhanced genomic and transcriptomic resources for Trichinella pseudospiralis and T. spiralis underpin the discovery of pronounced molecular differences between stages and species.</title>
        <authorList>
            <person name="Pasi K.K."/>
            <person name="La Rosa G."/>
            <person name="Gomez-Morales M.A."/>
            <person name="Tosini F."/>
            <person name="Sumanam S."/>
            <person name="Young N.D."/>
            <person name="Chang B.C."/>
            <person name="Robin G.B."/>
        </authorList>
    </citation>
    <scope>NUCLEOTIDE SEQUENCE [LARGE SCALE GENOMIC DNA]</scope>
    <source>
        <strain evidence="2">ISS534</strain>
    </source>
</reference>
<evidence type="ECO:0000313" key="2">
    <source>
        <dbReference type="EMBL" id="KAL1243377.1"/>
    </source>
</evidence>
<gene>
    <name evidence="2" type="ORF">TSPI_03604</name>
</gene>
<keyword evidence="3" id="KW-1185">Reference proteome</keyword>
<sequence>MENPAHAGPSPSAGADAGERNVPTRRPPTEAVRPSGRPAGRPQTPPPAALDERSETIAAPSINAQQPIGRQVRTETGRCLLAAASGLPLMPTFLLKIGCRFNQPNKTNSLVE</sequence>
<feature type="compositionally biased region" description="Low complexity" evidence="1">
    <location>
        <begin position="1"/>
        <end position="16"/>
    </location>
</feature>
<accession>A0ABR3KS42</accession>
<proteinExistence type="predicted"/>
<feature type="region of interest" description="Disordered" evidence="1">
    <location>
        <begin position="1"/>
        <end position="70"/>
    </location>
</feature>
<organism evidence="2 3">
    <name type="scientific">Trichinella spiralis</name>
    <name type="common">Trichina worm</name>
    <dbReference type="NCBI Taxonomy" id="6334"/>
    <lineage>
        <taxon>Eukaryota</taxon>
        <taxon>Metazoa</taxon>
        <taxon>Ecdysozoa</taxon>
        <taxon>Nematoda</taxon>
        <taxon>Enoplea</taxon>
        <taxon>Dorylaimia</taxon>
        <taxon>Trichinellida</taxon>
        <taxon>Trichinellidae</taxon>
        <taxon>Trichinella</taxon>
    </lineage>
</organism>
<name>A0ABR3KS42_TRISP</name>
<evidence type="ECO:0000256" key="1">
    <source>
        <dbReference type="SAM" id="MobiDB-lite"/>
    </source>
</evidence>
<comment type="caution">
    <text evidence="2">The sequence shown here is derived from an EMBL/GenBank/DDBJ whole genome shotgun (WGS) entry which is preliminary data.</text>
</comment>
<protein>
    <submittedName>
        <fullName evidence="2">Nuclear-pore anchor</fullName>
    </submittedName>
</protein>
<dbReference type="Proteomes" id="UP001558632">
    <property type="component" value="Unassembled WGS sequence"/>
</dbReference>